<reference evidence="3 4" key="1">
    <citation type="submission" date="2021-07" db="EMBL/GenBank/DDBJ databases">
        <title>The Aristolochia fimbriata genome: insights into angiosperm evolution, floral development and chemical biosynthesis.</title>
        <authorList>
            <person name="Jiao Y."/>
        </authorList>
    </citation>
    <scope>NUCLEOTIDE SEQUENCE [LARGE SCALE GENOMIC DNA]</scope>
    <source>
        <strain evidence="3">IBCAS-2021</strain>
        <tissue evidence="3">Leaf</tissue>
    </source>
</reference>
<dbReference type="InterPro" id="IPR029523">
    <property type="entry name" value="INO80B/Ies2"/>
</dbReference>
<feature type="domain" description="INO80 complex subunit B-like conserved region" evidence="2">
    <location>
        <begin position="461"/>
        <end position="546"/>
    </location>
</feature>
<dbReference type="EMBL" id="JAINDJ010000002">
    <property type="protein sequence ID" value="KAG9457864.1"/>
    <property type="molecule type" value="Genomic_DNA"/>
</dbReference>
<feature type="compositionally biased region" description="Polar residues" evidence="1">
    <location>
        <begin position="416"/>
        <end position="435"/>
    </location>
</feature>
<feature type="compositionally biased region" description="Basic and acidic residues" evidence="1">
    <location>
        <begin position="84"/>
        <end position="97"/>
    </location>
</feature>
<feature type="compositionally biased region" description="Basic residues" evidence="1">
    <location>
        <begin position="16"/>
        <end position="26"/>
    </location>
</feature>
<dbReference type="Pfam" id="PF04795">
    <property type="entry name" value="PAPA-1"/>
    <property type="match status" value="1"/>
</dbReference>
<evidence type="ECO:0000313" key="4">
    <source>
        <dbReference type="Proteomes" id="UP000825729"/>
    </source>
</evidence>
<accession>A0AAV7FB87</accession>
<feature type="compositionally biased region" description="Basic and acidic residues" evidence="1">
    <location>
        <begin position="27"/>
        <end position="39"/>
    </location>
</feature>
<feature type="compositionally biased region" description="Polar residues" evidence="1">
    <location>
        <begin position="132"/>
        <end position="168"/>
    </location>
</feature>
<evidence type="ECO:0000259" key="2">
    <source>
        <dbReference type="SMART" id="SM01406"/>
    </source>
</evidence>
<dbReference type="GO" id="GO:0031011">
    <property type="term" value="C:Ino80 complex"/>
    <property type="evidence" value="ECO:0007669"/>
    <property type="project" value="InterPro"/>
</dbReference>
<dbReference type="SMART" id="SM01406">
    <property type="entry name" value="PAPA-1"/>
    <property type="match status" value="1"/>
</dbReference>
<dbReference type="AlphaFoldDB" id="A0AAV7FB87"/>
<feature type="compositionally biased region" description="Basic and acidic residues" evidence="1">
    <location>
        <begin position="455"/>
        <end position="514"/>
    </location>
</feature>
<evidence type="ECO:0000256" key="1">
    <source>
        <dbReference type="SAM" id="MobiDB-lite"/>
    </source>
</evidence>
<feature type="compositionally biased region" description="Polar residues" evidence="1">
    <location>
        <begin position="41"/>
        <end position="66"/>
    </location>
</feature>
<dbReference type="Proteomes" id="UP000825729">
    <property type="component" value="Unassembled WGS sequence"/>
</dbReference>
<dbReference type="InterPro" id="IPR007529">
    <property type="entry name" value="Znf_HIT"/>
</dbReference>
<name>A0AAV7FB87_ARIFI</name>
<gene>
    <name evidence="3" type="ORF">H6P81_002372</name>
</gene>
<feature type="compositionally biased region" description="Basic and acidic residues" evidence="1">
    <location>
        <begin position="402"/>
        <end position="415"/>
    </location>
</feature>
<protein>
    <recommendedName>
        <fullName evidence="2">INO80 complex subunit B-like conserved region domain-containing protein</fullName>
    </recommendedName>
</protein>
<dbReference type="PANTHER" id="PTHR21561:SF25">
    <property type="entry name" value="OS03G0811500 PROTEIN"/>
    <property type="match status" value="1"/>
</dbReference>
<evidence type="ECO:0000313" key="3">
    <source>
        <dbReference type="EMBL" id="KAG9457864.1"/>
    </source>
</evidence>
<dbReference type="PANTHER" id="PTHR21561">
    <property type="entry name" value="INO80 COMPLEX SUBUNIT B"/>
    <property type="match status" value="1"/>
</dbReference>
<keyword evidence="4" id="KW-1185">Reference proteome</keyword>
<dbReference type="InterPro" id="IPR006880">
    <property type="entry name" value="INO80B_C"/>
</dbReference>
<organism evidence="3 4">
    <name type="scientific">Aristolochia fimbriata</name>
    <name type="common">White veined hardy Dutchman's pipe vine</name>
    <dbReference type="NCBI Taxonomy" id="158543"/>
    <lineage>
        <taxon>Eukaryota</taxon>
        <taxon>Viridiplantae</taxon>
        <taxon>Streptophyta</taxon>
        <taxon>Embryophyta</taxon>
        <taxon>Tracheophyta</taxon>
        <taxon>Spermatophyta</taxon>
        <taxon>Magnoliopsida</taxon>
        <taxon>Magnoliidae</taxon>
        <taxon>Piperales</taxon>
        <taxon>Aristolochiaceae</taxon>
        <taxon>Aristolochia</taxon>
    </lineage>
</organism>
<dbReference type="CDD" id="cd23021">
    <property type="entry name" value="zf-HIT_IN80B"/>
    <property type="match status" value="1"/>
</dbReference>
<sequence length="605" mass="65823">MEAFGGSAFDSTVAVTKKKRSSASRRPRPDSHSLFEAREISPSSSTPPSDNASKASSDENAGQVTGSIRKELNLNDPRPSFSKTEGESLAKKSKNEDGTYGEFGGFYANGSSKGSSSDVRRSSEGVLAPANWKNSNKGNFDSQSRSSEGGNGRQSDARSSAAVTNGSGSKADPSSHENKLRKVKLKVGGVTRTIHAKSAMDGPSGGSTSKSSRGSDAPRRQKLILQENSDDELSPPERAGGLQGVPWKGFSSGNLTLKEGSKVKLLDEAGYGKHADKSSEPVRKSKRVPKRRVLDGALDEDEDDELRYLGRLKTAKASADRGAEYDEGDEDAKKRKSSKSSRSRMADGEYDDDEENGSSRRSKDSRRKLRSEKDSEDTDYVEDEEDLGSDGGPDSKRKKPRKESLDSLADGKKEISLTTRQRALQSGKDGSSGSPANLVEFPNGLPAAPPRKQKEKLSEVEQQLKKAEAAQRRRMQVEKANRESEAEAIRKIRGQDSNRKKKEDKQRKQRDELARERAANAAILASNAVRWVMGPNGTVVTFPKDLGLPSIFDSKPNSYPPPREKCAGPSCTNTYKYRDSKSKLPLCSLQCYRAVQQTTQPVTSC</sequence>
<comment type="caution">
    <text evidence="3">The sequence shown here is derived from an EMBL/GenBank/DDBJ whole genome shotgun (WGS) entry which is preliminary data.</text>
</comment>
<feature type="region of interest" description="Disordered" evidence="1">
    <location>
        <begin position="1"/>
        <end position="514"/>
    </location>
</feature>
<dbReference type="Pfam" id="PF04438">
    <property type="entry name" value="zf-HIT"/>
    <property type="match status" value="1"/>
</dbReference>
<feature type="compositionally biased region" description="Basic and acidic residues" evidence="1">
    <location>
        <begin position="259"/>
        <end position="283"/>
    </location>
</feature>
<proteinExistence type="predicted"/>
<dbReference type="GO" id="GO:0006338">
    <property type="term" value="P:chromatin remodeling"/>
    <property type="evidence" value="ECO:0007669"/>
    <property type="project" value="InterPro"/>
</dbReference>
<feature type="compositionally biased region" description="Acidic residues" evidence="1">
    <location>
        <begin position="374"/>
        <end position="388"/>
    </location>
</feature>
<feature type="compositionally biased region" description="Low complexity" evidence="1">
    <location>
        <begin position="206"/>
        <end position="215"/>
    </location>
</feature>